<dbReference type="AlphaFoldDB" id="A0A9N7U0Q1"/>
<keyword evidence="2" id="KW-0722">Serine protease inhibitor</keyword>
<dbReference type="GO" id="GO:0005615">
    <property type="term" value="C:extracellular space"/>
    <property type="evidence" value="ECO:0007669"/>
    <property type="project" value="InterPro"/>
</dbReference>
<dbReference type="GO" id="GO:0004867">
    <property type="term" value="F:serine-type endopeptidase inhibitor activity"/>
    <property type="evidence" value="ECO:0007669"/>
    <property type="project" value="UniProtKB-KW"/>
</dbReference>
<feature type="non-terminal residue" evidence="6">
    <location>
        <position position="1"/>
    </location>
</feature>
<dbReference type="Proteomes" id="UP001153269">
    <property type="component" value="Unassembled WGS sequence"/>
</dbReference>
<evidence type="ECO:0000313" key="6">
    <source>
        <dbReference type="EMBL" id="CAB1422555.1"/>
    </source>
</evidence>
<dbReference type="InterPro" id="IPR042178">
    <property type="entry name" value="Serpin_sf_1"/>
</dbReference>
<comment type="similarity">
    <text evidence="3">Belongs to the serpin family.</text>
</comment>
<evidence type="ECO:0000256" key="4">
    <source>
        <dbReference type="SAM" id="SignalP"/>
    </source>
</evidence>
<feature type="signal peptide" evidence="4">
    <location>
        <begin position="1"/>
        <end position="30"/>
    </location>
</feature>
<dbReference type="SMART" id="SM00093">
    <property type="entry name" value="SERPIN"/>
    <property type="match status" value="1"/>
</dbReference>
<dbReference type="Pfam" id="PF00079">
    <property type="entry name" value="Serpin"/>
    <property type="match status" value="1"/>
</dbReference>
<evidence type="ECO:0000256" key="1">
    <source>
        <dbReference type="ARBA" id="ARBA00022690"/>
    </source>
</evidence>
<evidence type="ECO:0000256" key="2">
    <source>
        <dbReference type="ARBA" id="ARBA00022900"/>
    </source>
</evidence>
<dbReference type="PANTHER" id="PTHR11461:SF204">
    <property type="entry name" value="SERPIN B6"/>
    <property type="match status" value="1"/>
</dbReference>
<evidence type="ECO:0000313" key="7">
    <source>
        <dbReference type="Proteomes" id="UP001153269"/>
    </source>
</evidence>
<evidence type="ECO:0000256" key="3">
    <source>
        <dbReference type="RuleBase" id="RU000411"/>
    </source>
</evidence>
<keyword evidence="7" id="KW-1185">Reference proteome</keyword>
<feature type="domain" description="Serpin" evidence="5">
    <location>
        <begin position="110"/>
        <end position="388"/>
    </location>
</feature>
<comment type="caution">
    <text evidence="6">The sequence shown here is derived from an EMBL/GenBank/DDBJ whole genome shotgun (WGS) entry which is preliminary data.</text>
</comment>
<protein>
    <recommendedName>
        <fullName evidence="5">Serpin domain-containing protein</fullName>
    </recommendedName>
</protein>
<keyword evidence="4" id="KW-0732">Signal</keyword>
<dbReference type="InterPro" id="IPR023796">
    <property type="entry name" value="Serpin_dom"/>
</dbReference>
<keyword evidence="1" id="KW-0646">Protease inhibitor</keyword>
<evidence type="ECO:0000259" key="5">
    <source>
        <dbReference type="SMART" id="SM00093"/>
    </source>
</evidence>
<organism evidence="6 7">
    <name type="scientific">Pleuronectes platessa</name>
    <name type="common">European plaice</name>
    <dbReference type="NCBI Taxonomy" id="8262"/>
    <lineage>
        <taxon>Eukaryota</taxon>
        <taxon>Metazoa</taxon>
        <taxon>Chordata</taxon>
        <taxon>Craniata</taxon>
        <taxon>Vertebrata</taxon>
        <taxon>Euteleostomi</taxon>
        <taxon>Actinopterygii</taxon>
        <taxon>Neopterygii</taxon>
        <taxon>Teleostei</taxon>
        <taxon>Neoteleostei</taxon>
        <taxon>Acanthomorphata</taxon>
        <taxon>Carangaria</taxon>
        <taxon>Pleuronectiformes</taxon>
        <taxon>Pleuronectoidei</taxon>
        <taxon>Pleuronectidae</taxon>
        <taxon>Pleuronectes</taxon>
    </lineage>
</organism>
<dbReference type="PANTHER" id="PTHR11461">
    <property type="entry name" value="SERINE PROTEASE INHIBITOR, SERPIN"/>
    <property type="match status" value="1"/>
</dbReference>
<dbReference type="InterPro" id="IPR036186">
    <property type="entry name" value="Serpin_sf"/>
</dbReference>
<dbReference type="SUPFAM" id="SSF56574">
    <property type="entry name" value="Serpins"/>
    <property type="match status" value="1"/>
</dbReference>
<dbReference type="EMBL" id="CADEAL010000592">
    <property type="protein sequence ID" value="CAB1422555.1"/>
    <property type="molecule type" value="Genomic_DNA"/>
</dbReference>
<proteinExistence type="inferred from homology"/>
<sequence length="393" mass="44357">MYRPNIGSRPVAPHGVAVRWLFSFFSWAAGLCPSTVQKAGRWRGTGYCGRRLRLWTCVGPFSRITSATAPAWGTLHSRGGPLRRLLIKNVSVYTMASSAALSKANTSFCLDLFKKFSDKDKAANVFYSPFSISSALAMVMLGARGNTHTQMSEVLSFCEAVKPQPGGAEQRQMQQHVQMQKSLKTQNCLDDVHADFSKLLKTLNKAGAPYSLSVANRLYGEQSYQFVEVCVHDGVCKYMLMLPGFQGETRKYYNAELESVDFKTGSEAARLKINGWVEEQTQDKIKDLLLKGTVHDMTRMVLVNAIYFKGDWNKQFEESATRDAQFRLNKNESKQVKMMYQNTTLPLGLIAESNCQESAVMREKRNTKKGDREKRKNIAVYHYLWKNPNTTTV</sequence>
<reference evidence="6" key="1">
    <citation type="submission" date="2020-03" db="EMBL/GenBank/DDBJ databases">
        <authorList>
            <person name="Weist P."/>
        </authorList>
    </citation>
    <scope>NUCLEOTIDE SEQUENCE</scope>
</reference>
<dbReference type="Gene3D" id="3.30.497.10">
    <property type="entry name" value="Antithrombin, subunit I, domain 2"/>
    <property type="match status" value="1"/>
</dbReference>
<accession>A0A9N7U0Q1</accession>
<gene>
    <name evidence="6" type="ORF">PLEPLA_LOCUS10471</name>
</gene>
<feature type="chain" id="PRO_5040269270" description="Serpin domain-containing protein" evidence="4">
    <location>
        <begin position="31"/>
        <end position="393"/>
    </location>
</feature>
<name>A0A9N7U0Q1_PLEPL</name>
<dbReference type="InterPro" id="IPR000215">
    <property type="entry name" value="Serpin_fam"/>
</dbReference>